<sequence>MSQKENWDWKITADTSWLGVSVKDLIDHRDLLWGFVRKDFLNSYQQTLLGPLWILLQPLLAVWVYVLVFDRIIGVSTNGVPAFLYYLIGSTLWTLFSDIFSSSSSVIAGNLEVFSKVYFPRLIAPLSGILYNFLRFTIHFIFLLLVTVYYKITGGIDFNLFRLFLALPAVIVVAGIAFGAGLIFSILTTKYRDLNGFVSLFLRLLMFLCPIFYTASSVPEKLKLFVFLNPLTAQFELFRYAFIGKGQIMGWELIYSVGIMVLLVTMGILFFNKMTDRLIDVA</sequence>
<evidence type="ECO:0000256" key="3">
    <source>
        <dbReference type="ARBA" id="ARBA00022448"/>
    </source>
</evidence>
<evidence type="ECO:0000313" key="11">
    <source>
        <dbReference type="EMBL" id="GAO45198.1"/>
    </source>
</evidence>
<dbReference type="STRING" id="1220578.FPE01S_04_04420"/>
<evidence type="ECO:0000256" key="8">
    <source>
        <dbReference type="ARBA" id="ARBA00023136"/>
    </source>
</evidence>
<dbReference type="OrthoDB" id="9786910at2"/>
<evidence type="ECO:0000256" key="2">
    <source>
        <dbReference type="ARBA" id="ARBA00007783"/>
    </source>
</evidence>
<gene>
    <name evidence="11" type="ORF">FPE01S_04_04420</name>
</gene>
<comment type="subcellular location">
    <subcellularLocation>
        <location evidence="1">Cell inner membrane</location>
        <topology evidence="1">Multi-pass membrane protein</topology>
    </subcellularLocation>
    <subcellularLocation>
        <location evidence="9">Cell membrane</location>
        <topology evidence="9">Multi-pass membrane protein</topology>
    </subcellularLocation>
</comment>
<reference evidence="11 12" key="1">
    <citation type="submission" date="2015-04" db="EMBL/GenBank/DDBJ databases">
        <title>Whole genome shotgun sequence of Flavihumibacter petaseus NBRC 106054.</title>
        <authorList>
            <person name="Miyazawa S."/>
            <person name="Hosoyama A."/>
            <person name="Hashimoto M."/>
            <person name="Noguchi M."/>
            <person name="Tsuchikane K."/>
            <person name="Ohji S."/>
            <person name="Yamazoe A."/>
            <person name="Ichikawa N."/>
            <person name="Kimura A."/>
            <person name="Fujita N."/>
        </authorList>
    </citation>
    <scope>NUCLEOTIDE SEQUENCE [LARGE SCALE GENOMIC DNA]</scope>
    <source>
        <strain evidence="11 12">NBRC 106054</strain>
    </source>
</reference>
<dbReference type="InterPro" id="IPR013525">
    <property type="entry name" value="ABC2_TM"/>
</dbReference>
<dbReference type="EMBL" id="BBWV01000004">
    <property type="protein sequence ID" value="GAO45198.1"/>
    <property type="molecule type" value="Genomic_DNA"/>
</dbReference>
<dbReference type="PANTHER" id="PTHR30413:SF8">
    <property type="entry name" value="TRANSPORT PERMEASE PROTEIN"/>
    <property type="match status" value="1"/>
</dbReference>
<dbReference type="InterPro" id="IPR047817">
    <property type="entry name" value="ABC2_TM_bact-type"/>
</dbReference>
<dbReference type="AlphaFoldDB" id="A0A0E9N5W8"/>
<evidence type="ECO:0000256" key="4">
    <source>
        <dbReference type="ARBA" id="ARBA00022475"/>
    </source>
</evidence>
<dbReference type="GO" id="GO:0140359">
    <property type="term" value="F:ABC-type transporter activity"/>
    <property type="evidence" value="ECO:0007669"/>
    <property type="project" value="InterPro"/>
</dbReference>
<feature type="transmembrane region" description="Helical" evidence="9">
    <location>
        <begin position="253"/>
        <end position="271"/>
    </location>
</feature>
<dbReference type="GO" id="GO:0043190">
    <property type="term" value="C:ATP-binding cassette (ABC) transporter complex"/>
    <property type="evidence" value="ECO:0007669"/>
    <property type="project" value="InterPro"/>
</dbReference>
<dbReference type="InterPro" id="IPR000412">
    <property type="entry name" value="ABC_2_transport"/>
</dbReference>
<dbReference type="PROSITE" id="PS51012">
    <property type="entry name" value="ABC_TM2"/>
    <property type="match status" value="1"/>
</dbReference>
<feature type="transmembrane region" description="Helical" evidence="9">
    <location>
        <begin position="164"/>
        <end position="187"/>
    </location>
</feature>
<organism evidence="11 12">
    <name type="scientific">Flavihumibacter petaseus NBRC 106054</name>
    <dbReference type="NCBI Taxonomy" id="1220578"/>
    <lineage>
        <taxon>Bacteria</taxon>
        <taxon>Pseudomonadati</taxon>
        <taxon>Bacteroidota</taxon>
        <taxon>Chitinophagia</taxon>
        <taxon>Chitinophagales</taxon>
        <taxon>Chitinophagaceae</taxon>
        <taxon>Flavihumibacter</taxon>
    </lineage>
</organism>
<keyword evidence="12" id="KW-1185">Reference proteome</keyword>
<feature type="transmembrane region" description="Helical" evidence="9">
    <location>
        <begin position="83"/>
        <end position="108"/>
    </location>
</feature>
<dbReference type="GO" id="GO:0015920">
    <property type="term" value="P:lipopolysaccharide transport"/>
    <property type="evidence" value="ECO:0007669"/>
    <property type="project" value="TreeGrafter"/>
</dbReference>
<dbReference type="Proteomes" id="UP000033121">
    <property type="component" value="Unassembled WGS sequence"/>
</dbReference>
<comment type="caution">
    <text evidence="11">The sequence shown here is derived from an EMBL/GenBank/DDBJ whole genome shotgun (WGS) entry which is preliminary data.</text>
</comment>
<feature type="transmembrane region" description="Helical" evidence="9">
    <location>
        <begin position="194"/>
        <end position="215"/>
    </location>
</feature>
<evidence type="ECO:0000256" key="9">
    <source>
        <dbReference type="RuleBase" id="RU361157"/>
    </source>
</evidence>
<evidence type="ECO:0000256" key="6">
    <source>
        <dbReference type="ARBA" id="ARBA00022692"/>
    </source>
</evidence>
<keyword evidence="4 9" id="KW-1003">Cell membrane</keyword>
<dbReference type="RefSeq" id="WP_046371150.1">
    <property type="nucleotide sequence ID" value="NZ_BBWV01000004.1"/>
</dbReference>
<feature type="domain" description="ABC transmembrane type-2" evidence="10">
    <location>
        <begin position="49"/>
        <end position="274"/>
    </location>
</feature>
<keyword evidence="3 9" id="KW-0813">Transport</keyword>
<feature type="transmembrane region" description="Helical" evidence="9">
    <location>
        <begin position="47"/>
        <end position="68"/>
    </location>
</feature>
<evidence type="ECO:0000256" key="7">
    <source>
        <dbReference type="ARBA" id="ARBA00022989"/>
    </source>
</evidence>
<proteinExistence type="inferred from homology"/>
<dbReference type="Pfam" id="PF01061">
    <property type="entry name" value="ABC2_membrane"/>
    <property type="match status" value="1"/>
</dbReference>
<dbReference type="PRINTS" id="PR00164">
    <property type="entry name" value="ABC2TRNSPORT"/>
</dbReference>
<keyword evidence="6 9" id="KW-0812">Transmembrane</keyword>
<keyword evidence="8 9" id="KW-0472">Membrane</keyword>
<keyword evidence="5" id="KW-0997">Cell inner membrane</keyword>
<evidence type="ECO:0000256" key="5">
    <source>
        <dbReference type="ARBA" id="ARBA00022519"/>
    </source>
</evidence>
<comment type="similarity">
    <text evidence="2 9">Belongs to the ABC-2 integral membrane protein family.</text>
</comment>
<protein>
    <recommendedName>
        <fullName evidence="9">Transport permease protein</fullName>
    </recommendedName>
</protein>
<accession>A0A0E9N5W8</accession>
<dbReference type="PANTHER" id="PTHR30413">
    <property type="entry name" value="INNER MEMBRANE TRANSPORT PERMEASE"/>
    <property type="match status" value="1"/>
</dbReference>
<name>A0A0E9N5W8_9BACT</name>
<keyword evidence="7 9" id="KW-1133">Transmembrane helix</keyword>
<feature type="transmembrane region" description="Helical" evidence="9">
    <location>
        <begin position="129"/>
        <end position="152"/>
    </location>
</feature>
<evidence type="ECO:0000259" key="10">
    <source>
        <dbReference type="PROSITE" id="PS51012"/>
    </source>
</evidence>
<evidence type="ECO:0000256" key="1">
    <source>
        <dbReference type="ARBA" id="ARBA00004429"/>
    </source>
</evidence>
<evidence type="ECO:0000313" key="12">
    <source>
        <dbReference type="Proteomes" id="UP000033121"/>
    </source>
</evidence>